<proteinExistence type="predicted"/>
<name>A0ABR2GBX4_9ROSI</name>
<protein>
    <submittedName>
        <fullName evidence="1">Uncharacterized protein</fullName>
    </submittedName>
</protein>
<reference evidence="1 2" key="1">
    <citation type="journal article" date="2024" name="G3 (Bethesda)">
        <title>Genome assembly of Hibiscus sabdariffa L. provides insights into metabolisms of medicinal natural products.</title>
        <authorList>
            <person name="Kim T."/>
        </authorList>
    </citation>
    <scope>NUCLEOTIDE SEQUENCE [LARGE SCALE GENOMIC DNA]</scope>
    <source>
        <strain evidence="1">TK-2024</strain>
        <tissue evidence="1">Old leaves</tissue>
    </source>
</reference>
<accession>A0ABR2GBX4</accession>
<evidence type="ECO:0000313" key="1">
    <source>
        <dbReference type="EMBL" id="KAK8600402.1"/>
    </source>
</evidence>
<comment type="caution">
    <text evidence="1">The sequence shown here is derived from an EMBL/GenBank/DDBJ whole genome shotgun (WGS) entry which is preliminary data.</text>
</comment>
<evidence type="ECO:0000313" key="2">
    <source>
        <dbReference type="Proteomes" id="UP001472677"/>
    </source>
</evidence>
<sequence length="86" mass="9713">MHPRTLWRNTMLEVLIGSEAILRILVEHVLFQDTQMDTDISLPLEKHNVRGIEWARGNPLLGQASALLQTNGRLNVLSTTKVQISL</sequence>
<dbReference type="EMBL" id="JBBPBM010000001">
    <property type="protein sequence ID" value="KAK8600402.1"/>
    <property type="molecule type" value="Genomic_DNA"/>
</dbReference>
<gene>
    <name evidence="1" type="ORF">V6N12_050256</name>
</gene>
<organism evidence="1 2">
    <name type="scientific">Hibiscus sabdariffa</name>
    <name type="common">roselle</name>
    <dbReference type="NCBI Taxonomy" id="183260"/>
    <lineage>
        <taxon>Eukaryota</taxon>
        <taxon>Viridiplantae</taxon>
        <taxon>Streptophyta</taxon>
        <taxon>Embryophyta</taxon>
        <taxon>Tracheophyta</taxon>
        <taxon>Spermatophyta</taxon>
        <taxon>Magnoliopsida</taxon>
        <taxon>eudicotyledons</taxon>
        <taxon>Gunneridae</taxon>
        <taxon>Pentapetalae</taxon>
        <taxon>rosids</taxon>
        <taxon>malvids</taxon>
        <taxon>Malvales</taxon>
        <taxon>Malvaceae</taxon>
        <taxon>Malvoideae</taxon>
        <taxon>Hibiscus</taxon>
    </lineage>
</organism>
<dbReference type="Proteomes" id="UP001472677">
    <property type="component" value="Unassembled WGS sequence"/>
</dbReference>
<keyword evidence="2" id="KW-1185">Reference proteome</keyword>